<comment type="caution">
    <text evidence="3">The sequence shown here is derived from an EMBL/GenBank/DDBJ whole genome shotgun (WGS) entry which is preliminary data.</text>
</comment>
<dbReference type="PANTHER" id="PTHR45947">
    <property type="entry name" value="SULFOQUINOVOSYL TRANSFERASE SQD2"/>
    <property type="match status" value="1"/>
</dbReference>
<evidence type="ECO:0000313" key="3">
    <source>
        <dbReference type="EMBL" id="MEA9355704.1"/>
    </source>
</evidence>
<dbReference type="InterPro" id="IPR028098">
    <property type="entry name" value="Glyco_trans_4-like_N"/>
</dbReference>
<dbReference type="EC" id="2.4.-.-" evidence="3"/>
<dbReference type="Pfam" id="PF00534">
    <property type="entry name" value="Glycos_transf_1"/>
    <property type="match status" value="1"/>
</dbReference>
<proteinExistence type="predicted"/>
<evidence type="ECO:0000259" key="1">
    <source>
        <dbReference type="Pfam" id="PF00534"/>
    </source>
</evidence>
<dbReference type="PANTHER" id="PTHR45947:SF3">
    <property type="entry name" value="SULFOQUINOVOSYL TRANSFERASE SQD2"/>
    <property type="match status" value="1"/>
</dbReference>
<dbReference type="InterPro" id="IPR050194">
    <property type="entry name" value="Glycosyltransferase_grp1"/>
</dbReference>
<evidence type="ECO:0000259" key="2">
    <source>
        <dbReference type="Pfam" id="PF13439"/>
    </source>
</evidence>
<evidence type="ECO:0000313" key="4">
    <source>
        <dbReference type="Proteomes" id="UP001302274"/>
    </source>
</evidence>
<keyword evidence="4" id="KW-1185">Reference proteome</keyword>
<dbReference type="GO" id="GO:0016757">
    <property type="term" value="F:glycosyltransferase activity"/>
    <property type="evidence" value="ECO:0007669"/>
    <property type="project" value="UniProtKB-KW"/>
</dbReference>
<feature type="domain" description="Glycosyl transferase family 1" evidence="1">
    <location>
        <begin position="189"/>
        <end position="337"/>
    </location>
</feature>
<keyword evidence="3" id="KW-0808">Transferase</keyword>
<name>A0ABU5VRN4_9BACT</name>
<accession>A0ABU5VRN4</accession>
<organism evidence="3 4">
    <name type="scientific">Bacteriovorax antarcticus</name>
    <dbReference type="NCBI Taxonomy" id="3088717"/>
    <lineage>
        <taxon>Bacteria</taxon>
        <taxon>Pseudomonadati</taxon>
        <taxon>Bdellovibrionota</taxon>
        <taxon>Bacteriovoracia</taxon>
        <taxon>Bacteriovoracales</taxon>
        <taxon>Bacteriovoracaceae</taxon>
        <taxon>Bacteriovorax</taxon>
    </lineage>
</organism>
<dbReference type="RefSeq" id="WP_323575330.1">
    <property type="nucleotide sequence ID" value="NZ_JAYGJQ010000001.1"/>
</dbReference>
<dbReference type="CDD" id="cd03801">
    <property type="entry name" value="GT4_PimA-like"/>
    <property type="match status" value="1"/>
</dbReference>
<dbReference type="Proteomes" id="UP001302274">
    <property type="component" value="Unassembled WGS sequence"/>
</dbReference>
<dbReference type="SUPFAM" id="SSF53756">
    <property type="entry name" value="UDP-Glycosyltransferase/glycogen phosphorylase"/>
    <property type="match status" value="1"/>
</dbReference>
<reference evidence="3 4" key="1">
    <citation type="submission" date="2023-11" db="EMBL/GenBank/DDBJ databases">
        <title>A Novel Polar Bacteriovorax (B. antarcticus) Isolated from the Biocrust in Antarctica.</title>
        <authorList>
            <person name="Mun W."/>
            <person name="Choi S.Y."/>
            <person name="Mitchell R.J."/>
        </authorList>
    </citation>
    <scope>NUCLEOTIDE SEQUENCE [LARGE SCALE GENOMIC DNA]</scope>
    <source>
        <strain evidence="3 4">PP10</strain>
    </source>
</reference>
<dbReference type="Pfam" id="PF13439">
    <property type="entry name" value="Glyco_transf_4"/>
    <property type="match status" value="1"/>
</dbReference>
<gene>
    <name evidence="3" type="ORF">SHI21_05815</name>
</gene>
<sequence length="366" mass="41807">MRIIHVAQFLGIGGLEKIIYHIALEQQKRGHLVEIYIYDHERTWVQFFRDSGLTVVTPKLKKPGYDLELLSRMNNDLFDADVIHSHDLNPLMYLGPLSLWKKLTFQKRPKLIHTTHGLDHVDNYPRGKLYQKIFSRLADKMIAVSEKIGKFYLEDIGLSATKVAVIQNGISTYEGVIETSMRAEKKEWIAKRHGLDLNRPIVLSLSRVVPLKDQKFLMMMFKERPGLQLIIAGPPSDQAYYDELKKLEDADIKLIGSQELVLEYNMGSDMYVSASTHEGIPVAVLEAMAVETPCLISDIPGHVTLLKYGPYVQTYKLGDAKDFLAKLDSMFGNYNEAMVNAKKARTLVVDHYSVKQMVNKYLQVYE</sequence>
<keyword evidence="3" id="KW-0328">Glycosyltransferase</keyword>
<dbReference type="InterPro" id="IPR001296">
    <property type="entry name" value="Glyco_trans_1"/>
</dbReference>
<protein>
    <submittedName>
        <fullName evidence="3">Glycosyltransferase family 4 protein</fullName>
        <ecNumber evidence="3">2.4.-.-</ecNumber>
    </submittedName>
</protein>
<feature type="domain" description="Glycosyltransferase subfamily 4-like N-terminal" evidence="2">
    <location>
        <begin position="12"/>
        <end position="172"/>
    </location>
</feature>
<dbReference type="Gene3D" id="3.40.50.2000">
    <property type="entry name" value="Glycogen Phosphorylase B"/>
    <property type="match status" value="2"/>
</dbReference>
<dbReference type="EMBL" id="JAYGJQ010000001">
    <property type="protein sequence ID" value="MEA9355704.1"/>
    <property type="molecule type" value="Genomic_DNA"/>
</dbReference>